<evidence type="ECO:0000313" key="6">
    <source>
        <dbReference type="Proteomes" id="UP000614272"/>
    </source>
</evidence>
<keyword evidence="2 4" id="KW-0378">Hydrolase</keyword>
<evidence type="ECO:0000256" key="1">
    <source>
        <dbReference type="ARBA" id="ARBA00001968"/>
    </source>
</evidence>
<feature type="site" description="Important for substrate specificity" evidence="4">
    <location>
        <position position="69"/>
    </location>
</feature>
<accession>A0ABQ1RAG1</accession>
<gene>
    <name evidence="5" type="primary">maf-1</name>
    <name evidence="5" type="ORF">GCM10011357_16560</name>
</gene>
<organism evidence="5 6">
    <name type="scientific">Lacimicrobium alkaliphilum</name>
    <dbReference type="NCBI Taxonomy" id="1526571"/>
    <lineage>
        <taxon>Bacteria</taxon>
        <taxon>Pseudomonadati</taxon>
        <taxon>Pseudomonadota</taxon>
        <taxon>Gammaproteobacteria</taxon>
        <taxon>Alteromonadales</taxon>
        <taxon>Alteromonadaceae</taxon>
        <taxon>Lacimicrobium</taxon>
    </lineage>
</organism>
<comment type="catalytic activity">
    <reaction evidence="4">
        <text>UTP + H2O = UMP + diphosphate + H(+)</text>
        <dbReference type="Rhea" id="RHEA:29395"/>
        <dbReference type="ChEBI" id="CHEBI:15377"/>
        <dbReference type="ChEBI" id="CHEBI:15378"/>
        <dbReference type="ChEBI" id="CHEBI:33019"/>
        <dbReference type="ChEBI" id="CHEBI:46398"/>
        <dbReference type="ChEBI" id="CHEBI:57865"/>
        <dbReference type="EC" id="3.6.1.9"/>
    </reaction>
</comment>
<reference evidence="6" key="1">
    <citation type="journal article" date="2019" name="Int. J. Syst. Evol. Microbiol.">
        <title>The Global Catalogue of Microorganisms (GCM) 10K type strain sequencing project: providing services to taxonomists for standard genome sequencing and annotation.</title>
        <authorList>
            <consortium name="The Broad Institute Genomics Platform"/>
            <consortium name="The Broad Institute Genome Sequencing Center for Infectious Disease"/>
            <person name="Wu L."/>
            <person name="Ma J."/>
        </authorList>
    </citation>
    <scope>NUCLEOTIDE SEQUENCE [LARGE SCALE GENOMIC DNA]</scope>
    <source>
        <strain evidence="6">CGMCC 1.12923</strain>
    </source>
</reference>
<dbReference type="PANTHER" id="PTHR43213">
    <property type="entry name" value="BIFUNCTIONAL DTTP/UTP PYROPHOSPHATASE/METHYLTRANSFERASE PROTEIN-RELATED"/>
    <property type="match status" value="1"/>
</dbReference>
<comment type="similarity">
    <text evidence="4">Belongs to the Maf family. YhdE subfamily.</text>
</comment>
<feature type="active site" description="Proton acceptor" evidence="4">
    <location>
        <position position="68"/>
    </location>
</feature>
<evidence type="ECO:0000256" key="3">
    <source>
        <dbReference type="ARBA" id="ARBA00023080"/>
    </source>
</evidence>
<dbReference type="EC" id="3.6.1.9" evidence="4"/>
<comment type="cofactor">
    <cofactor evidence="1 4">
        <name>a divalent metal cation</name>
        <dbReference type="ChEBI" id="CHEBI:60240"/>
    </cofactor>
</comment>
<dbReference type="PIRSF" id="PIRSF006305">
    <property type="entry name" value="Maf"/>
    <property type="match status" value="1"/>
</dbReference>
<comment type="subcellular location">
    <subcellularLocation>
        <location evidence="4">Cytoplasm</location>
    </subcellularLocation>
</comment>
<comment type="function">
    <text evidence="4">Nucleoside triphosphate pyrophosphatase that hydrolyzes dTTP and UTP. May have a dual role in cell division arrest and in preventing the incorporation of modified nucleotides into cellular nucleic acids.</text>
</comment>
<comment type="catalytic activity">
    <reaction evidence="4">
        <text>dTTP + H2O = dTMP + diphosphate + H(+)</text>
        <dbReference type="Rhea" id="RHEA:28534"/>
        <dbReference type="ChEBI" id="CHEBI:15377"/>
        <dbReference type="ChEBI" id="CHEBI:15378"/>
        <dbReference type="ChEBI" id="CHEBI:33019"/>
        <dbReference type="ChEBI" id="CHEBI:37568"/>
        <dbReference type="ChEBI" id="CHEBI:63528"/>
        <dbReference type="EC" id="3.6.1.9"/>
    </reaction>
</comment>
<proteinExistence type="inferred from homology"/>
<keyword evidence="3 4" id="KW-0546">Nucleotide metabolism</keyword>
<dbReference type="RefSeq" id="WP_099033745.1">
    <property type="nucleotide sequence ID" value="NZ_BMGJ01000005.1"/>
</dbReference>
<dbReference type="EMBL" id="BMGJ01000005">
    <property type="protein sequence ID" value="GGD61945.1"/>
    <property type="molecule type" value="Genomic_DNA"/>
</dbReference>
<dbReference type="SUPFAM" id="SSF52972">
    <property type="entry name" value="ITPase-like"/>
    <property type="match status" value="1"/>
</dbReference>
<dbReference type="CDD" id="cd00555">
    <property type="entry name" value="Maf"/>
    <property type="match status" value="1"/>
</dbReference>
<dbReference type="PANTHER" id="PTHR43213:SF5">
    <property type="entry name" value="BIFUNCTIONAL DTTP_UTP PYROPHOSPHATASE_METHYLTRANSFERASE PROTEIN-RELATED"/>
    <property type="match status" value="1"/>
</dbReference>
<dbReference type="Pfam" id="PF02545">
    <property type="entry name" value="Maf"/>
    <property type="match status" value="1"/>
</dbReference>
<dbReference type="InterPro" id="IPR029001">
    <property type="entry name" value="ITPase-like_fam"/>
</dbReference>
<evidence type="ECO:0000313" key="5">
    <source>
        <dbReference type="EMBL" id="GGD61945.1"/>
    </source>
</evidence>
<name>A0ABQ1RAG1_9ALTE</name>
<dbReference type="NCBIfam" id="TIGR00172">
    <property type="entry name" value="maf"/>
    <property type="match status" value="1"/>
</dbReference>
<dbReference type="HAMAP" id="MF_00528">
    <property type="entry name" value="Maf"/>
    <property type="match status" value="1"/>
</dbReference>
<dbReference type="Gene3D" id="3.90.950.10">
    <property type="match status" value="1"/>
</dbReference>
<protein>
    <recommendedName>
        <fullName evidence="4">dTTP/UTP pyrophosphatase</fullName>
        <shortName evidence="4">dTTPase/UTPase</shortName>
        <ecNumber evidence="4">3.6.1.9</ecNumber>
    </recommendedName>
    <alternativeName>
        <fullName evidence="4">Nucleoside triphosphate pyrophosphatase</fullName>
    </alternativeName>
    <alternativeName>
        <fullName evidence="4">Nucleotide pyrophosphatase</fullName>
        <shortName evidence="4">Nucleotide PPase</shortName>
    </alternativeName>
</protein>
<dbReference type="InterPro" id="IPR003697">
    <property type="entry name" value="Maf-like"/>
</dbReference>
<evidence type="ECO:0000256" key="4">
    <source>
        <dbReference type="HAMAP-Rule" id="MF_00528"/>
    </source>
</evidence>
<comment type="caution">
    <text evidence="4">Lacks conserved residue(s) required for the propagation of feature annotation.</text>
</comment>
<sequence>MLVLASGSPRRAELLNQLQVPFRQLPMDVDESMFKNEDPQDHVVRLARKKAQAARQKAGHIDPVLGADTLVVTKNQALGKPESKADFEQMFALLSGSTHQVMTAVALYTDSGLQHRLVITQVSFKVLSKQEIDWYWQSGEPKDKAGGYGIQGLAGQFVTHIKGSYTAVVGLPLYETSELLKENQVL</sequence>
<comment type="caution">
    <text evidence="5">The sequence shown here is derived from an EMBL/GenBank/DDBJ whole genome shotgun (WGS) entry which is preliminary data.</text>
</comment>
<evidence type="ECO:0000256" key="2">
    <source>
        <dbReference type="ARBA" id="ARBA00022801"/>
    </source>
</evidence>
<feature type="site" description="Important for substrate specificity" evidence="4">
    <location>
        <position position="10"/>
    </location>
</feature>
<keyword evidence="6" id="KW-1185">Reference proteome</keyword>
<keyword evidence="4" id="KW-0963">Cytoplasm</keyword>
<dbReference type="Proteomes" id="UP000614272">
    <property type="component" value="Unassembled WGS sequence"/>
</dbReference>
<feature type="site" description="Important for substrate specificity" evidence="4">
    <location>
        <position position="151"/>
    </location>
</feature>